<reference evidence="2" key="1">
    <citation type="submission" date="2022-07" db="EMBL/GenBank/DDBJ databases">
        <title>Genome Sequence of Leucocoprinus birnbaumii.</title>
        <authorList>
            <person name="Buettner E."/>
        </authorList>
    </citation>
    <scope>NUCLEOTIDE SEQUENCE</scope>
    <source>
        <strain evidence="2">VT141</strain>
    </source>
</reference>
<keyword evidence="3" id="KW-1185">Reference proteome</keyword>
<feature type="compositionally biased region" description="Polar residues" evidence="1">
    <location>
        <begin position="340"/>
        <end position="354"/>
    </location>
</feature>
<evidence type="ECO:0000313" key="2">
    <source>
        <dbReference type="EMBL" id="KAJ3565206.1"/>
    </source>
</evidence>
<name>A0AAD5VNJ1_9AGAR</name>
<sequence length="494" mass="53192">MPTTTATITQNGSAHNISIKTVVIPPGLQKPSILSPQPLPSSSMSPGSSATIRPLYSRATRAFLHRDVRLTYSLLEAAFAILQPPPTSAQDAFADDRRKWDILRITLESTVYTSNPSQAEKAALPDSLLAILSETPHTLSSKFYSRSLALFTPTDSVVSGPNAAYIPPQVLATLVLASLKLECSEFGRVMIEDWLARRDPTLGTVDGGTEHEEGYAKIMDLYCLHILPKLEQWDYAFEFLEYESELSVKTRERLKSSLKALHTQSMTSRSSSRSSSIPNGFDTPRPHSPAPSSSSSSSLSTTSTHTVVPSNRVNGMSRSLSRSSSSSSSKSDATARAKVQPQNSRLPSLQTQNGHARSSHSRSRNSRTASLSSSSGTRSSTLPRAPTIAQSTAVTRLSTYSLVKAAIQPYLTTSRRRRKARLGAAGGSMMTNAELVRRRLGGVEAGLLGRVWGEVSRAVIDTVKMAGSGLFGLVLIDLGINCIGDIFAELLAPS</sequence>
<dbReference type="EMBL" id="JANIEX010000591">
    <property type="protein sequence ID" value="KAJ3565206.1"/>
    <property type="molecule type" value="Genomic_DNA"/>
</dbReference>
<feature type="compositionally biased region" description="Low complexity" evidence="1">
    <location>
        <begin position="366"/>
        <end position="381"/>
    </location>
</feature>
<gene>
    <name evidence="2" type="ORF">NP233_g7779</name>
</gene>
<evidence type="ECO:0000313" key="3">
    <source>
        <dbReference type="Proteomes" id="UP001213000"/>
    </source>
</evidence>
<evidence type="ECO:0000256" key="1">
    <source>
        <dbReference type="SAM" id="MobiDB-lite"/>
    </source>
</evidence>
<feature type="region of interest" description="Disordered" evidence="1">
    <location>
        <begin position="260"/>
        <end position="387"/>
    </location>
</feature>
<feature type="compositionally biased region" description="Low complexity" evidence="1">
    <location>
        <begin position="290"/>
        <end position="310"/>
    </location>
</feature>
<feature type="compositionally biased region" description="Low complexity" evidence="1">
    <location>
        <begin position="317"/>
        <end position="331"/>
    </location>
</feature>
<proteinExistence type="predicted"/>
<dbReference type="Proteomes" id="UP001213000">
    <property type="component" value="Unassembled WGS sequence"/>
</dbReference>
<dbReference type="AlphaFoldDB" id="A0AAD5VNJ1"/>
<accession>A0AAD5VNJ1</accession>
<organism evidence="2 3">
    <name type="scientific">Leucocoprinus birnbaumii</name>
    <dbReference type="NCBI Taxonomy" id="56174"/>
    <lineage>
        <taxon>Eukaryota</taxon>
        <taxon>Fungi</taxon>
        <taxon>Dikarya</taxon>
        <taxon>Basidiomycota</taxon>
        <taxon>Agaricomycotina</taxon>
        <taxon>Agaricomycetes</taxon>
        <taxon>Agaricomycetidae</taxon>
        <taxon>Agaricales</taxon>
        <taxon>Agaricineae</taxon>
        <taxon>Agaricaceae</taxon>
        <taxon>Leucocoprinus</taxon>
    </lineage>
</organism>
<comment type="caution">
    <text evidence="2">The sequence shown here is derived from an EMBL/GenBank/DDBJ whole genome shotgun (WGS) entry which is preliminary data.</text>
</comment>
<protein>
    <submittedName>
        <fullName evidence="2">Uncharacterized protein</fullName>
    </submittedName>
</protein>